<dbReference type="SUPFAM" id="SSF90123">
    <property type="entry name" value="ABC transporter transmembrane region"/>
    <property type="match status" value="2"/>
</dbReference>
<dbReference type="InterPro" id="IPR027417">
    <property type="entry name" value="P-loop_NTPase"/>
</dbReference>
<dbReference type="InterPro" id="IPR050173">
    <property type="entry name" value="ABC_transporter_C-like"/>
</dbReference>
<dbReference type="InterPro" id="IPR044746">
    <property type="entry name" value="ABCC_6TM_D1"/>
</dbReference>
<dbReference type="FunFam" id="3.40.50.300:FF:001048">
    <property type="entry name" value="ABC transporter C family member 4"/>
    <property type="match status" value="1"/>
</dbReference>
<dbReference type="CDD" id="cd18579">
    <property type="entry name" value="ABC_6TM_ABCC_D1"/>
    <property type="match status" value="1"/>
</dbReference>
<dbReference type="GO" id="GO:0005524">
    <property type="term" value="F:ATP binding"/>
    <property type="evidence" value="ECO:0007669"/>
    <property type="project" value="UniProtKB-KW"/>
</dbReference>
<dbReference type="Gene3D" id="1.20.1560.10">
    <property type="entry name" value="ABC transporter type 1, transmembrane domain"/>
    <property type="match status" value="2"/>
</dbReference>
<feature type="transmembrane region" description="Helical" evidence="14">
    <location>
        <begin position="465"/>
        <end position="486"/>
    </location>
</feature>
<keyword evidence="7" id="KW-0547">Nucleotide-binding</keyword>
<feature type="transmembrane region" description="Helical" evidence="14">
    <location>
        <begin position="1099"/>
        <end position="1117"/>
    </location>
</feature>
<feature type="domain" description="ABC transporter" evidence="15">
    <location>
        <begin position="23"/>
        <end position="290"/>
    </location>
</feature>
<dbReference type="PANTHER" id="PTHR24223">
    <property type="entry name" value="ATP-BINDING CASSETTE SUB-FAMILY C"/>
    <property type="match status" value="1"/>
</dbReference>
<keyword evidence="11 14" id="KW-0472">Membrane</keyword>
<dbReference type="SMART" id="SM00382">
    <property type="entry name" value="AAA"/>
    <property type="match status" value="3"/>
</dbReference>
<feature type="transmembrane region" description="Helical" evidence="14">
    <location>
        <begin position="581"/>
        <end position="599"/>
    </location>
</feature>
<dbReference type="PROSITE" id="PS00211">
    <property type="entry name" value="ABC_TRANSPORTER_1"/>
    <property type="match status" value="1"/>
</dbReference>
<dbReference type="GO" id="GO:0016020">
    <property type="term" value="C:membrane"/>
    <property type="evidence" value="ECO:0007669"/>
    <property type="project" value="UniProtKB-SubCell"/>
</dbReference>
<evidence type="ECO:0000256" key="14">
    <source>
        <dbReference type="SAM" id="Phobius"/>
    </source>
</evidence>
<keyword evidence="6" id="KW-0677">Repeat</keyword>
<dbReference type="InterPro" id="IPR003593">
    <property type="entry name" value="AAA+_ATPase"/>
</dbReference>
<dbReference type="FunFam" id="1.20.1560.10:FF:000003">
    <property type="entry name" value="ABC transporter C family member 10"/>
    <property type="match status" value="1"/>
</dbReference>
<comment type="catalytic activity">
    <reaction evidence="12">
        <text>ATP + H2O + xenobioticSide 1 = ADP + phosphate + xenobioticSide 2.</text>
        <dbReference type="EC" id="7.6.2.2"/>
    </reaction>
</comment>
<dbReference type="CDD" id="cd03250">
    <property type="entry name" value="ABCC_MRP_domain1"/>
    <property type="match status" value="1"/>
</dbReference>
<feature type="domain" description="ABC transporter" evidence="15">
    <location>
        <begin position="1421"/>
        <end position="1655"/>
    </location>
</feature>
<dbReference type="OrthoDB" id="6500128at2759"/>
<dbReference type="PANTHER" id="PTHR24223:SF362">
    <property type="entry name" value="ABC TRANSPORTER C FAMILY MEMBER 4"/>
    <property type="match status" value="1"/>
</dbReference>
<feature type="region of interest" description="Disordered" evidence="13">
    <location>
        <begin position="1014"/>
        <end position="1064"/>
    </location>
</feature>
<evidence type="ECO:0000256" key="12">
    <source>
        <dbReference type="ARBA" id="ARBA00034018"/>
    </source>
</evidence>
<feature type="domain" description="ABC transmembrane type-1" evidence="16">
    <location>
        <begin position="1105"/>
        <end position="1384"/>
    </location>
</feature>
<feature type="domain" description="ABC transmembrane type-1" evidence="16">
    <location>
        <begin position="466"/>
        <end position="746"/>
    </location>
</feature>
<name>A0A2U1KWF5_ARTAN</name>
<dbReference type="GO" id="GO:0016887">
    <property type="term" value="F:ATP hydrolysis activity"/>
    <property type="evidence" value="ECO:0007669"/>
    <property type="project" value="InterPro"/>
</dbReference>
<feature type="transmembrane region" description="Helical" evidence="14">
    <location>
        <begin position="1332"/>
        <end position="1352"/>
    </location>
</feature>
<dbReference type="SUPFAM" id="SSF52540">
    <property type="entry name" value="P-loop containing nucleoside triphosphate hydrolases"/>
    <property type="match status" value="3"/>
</dbReference>
<dbReference type="GO" id="GO:0008559">
    <property type="term" value="F:ABC-type xenobiotic transporter activity"/>
    <property type="evidence" value="ECO:0007669"/>
    <property type="project" value="UniProtKB-EC"/>
</dbReference>
<evidence type="ECO:0000256" key="4">
    <source>
        <dbReference type="ARBA" id="ARBA00022448"/>
    </source>
</evidence>
<evidence type="ECO:0000256" key="7">
    <source>
        <dbReference type="ARBA" id="ARBA00022741"/>
    </source>
</evidence>
<proteinExistence type="inferred from homology"/>
<keyword evidence="9" id="KW-1278">Translocase</keyword>
<feature type="transmembrane region" description="Helical" evidence="14">
    <location>
        <begin position="301"/>
        <end position="323"/>
    </location>
</feature>
<keyword evidence="18" id="KW-1185">Reference proteome</keyword>
<feature type="transmembrane region" description="Helical" evidence="14">
    <location>
        <begin position="1137"/>
        <end position="1157"/>
    </location>
</feature>
<feature type="transmembrane region" description="Helical" evidence="14">
    <location>
        <begin position="706"/>
        <end position="727"/>
    </location>
</feature>
<evidence type="ECO:0000259" key="16">
    <source>
        <dbReference type="PROSITE" id="PS50929"/>
    </source>
</evidence>
<evidence type="ECO:0000313" key="18">
    <source>
        <dbReference type="Proteomes" id="UP000245207"/>
    </source>
</evidence>
<dbReference type="Pfam" id="PF00005">
    <property type="entry name" value="ABC_tran"/>
    <property type="match status" value="3"/>
</dbReference>
<dbReference type="CDD" id="cd18580">
    <property type="entry name" value="ABC_6TM_ABCC_D2"/>
    <property type="match status" value="1"/>
</dbReference>
<evidence type="ECO:0000256" key="8">
    <source>
        <dbReference type="ARBA" id="ARBA00022840"/>
    </source>
</evidence>
<dbReference type="FunFam" id="1.20.1560.10:FF:000002">
    <property type="entry name" value="ABC transporter C family member 5"/>
    <property type="match status" value="1"/>
</dbReference>
<comment type="subcellular location">
    <subcellularLocation>
        <location evidence="1">Membrane</location>
        <topology evidence="1">Multi-pass membrane protein</topology>
    </subcellularLocation>
</comment>
<feature type="transmembrane region" description="Helical" evidence="14">
    <location>
        <begin position="682"/>
        <end position="700"/>
    </location>
</feature>
<dbReference type="STRING" id="35608.A0A2U1KWF5"/>
<dbReference type="EC" id="7.6.2.2" evidence="3"/>
<gene>
    <name evidence="17" type="ORF">CTI12_AA556750</name>
</gene>
<evidence type="ECO:0000256" key="13">
    <source>
        <dbReference type="SAM" id="MobiDB-lite"/>
    </source>
</evidence>
<dbReference type="InterPro" id="IPR036640">
    <property type="entry name" value="ABC1_TM_sf"/>
</dbReference>
<feature type="compositionally biased region" description="Basic and acidic residues" evidence="13">
    <location>
        <begin position="1049"/>
        <end position="1061"/>
    </location>
</feature>
<feature type="transmembrane region" description="Helical" evidence="14">
    <location>
        <begin position="1212"/>
        <end position="1232"/>
    </location>
</feature>
<evidence type="ECO:0000259" key="15">
    <source>
        <dbReference type="PROSITE" id="PS50893"/>
    </source>
</evidence>
<evidence type="ECO:0000313" key="17">
    <source>
        <dbReference type="EMBL" id="PWA41072.1"/>
    </source>
</evidence>
<evidence type="ECO:0000256" key="9">
    <source>
        <dbReference type="ARBA" id="ARBA00022967"/>
    </source>
</evidence>
<accession>A0A2U1KWF5</accession>
<reference evidence="17 18" key="1">
    <citation type="journal article" date="2018" name="Mol. Plant">
        <title>The genome of Artemisia annua provides insight into the evolution of Asteraceae family and artemisinin biosynthesis.</title>
        <authorList>
            <person name="Shen Q."/>
            <person name="Zhang L."/>
            <person name="Liao Z."/>
            <person name="Wang S."/>
            <person name="Yan T."/>
            <person name="Shi P."/>
            <person name="Liu M."/>
            <person name="Fu X."/>
            <person name="Pan Q."/>
            <person name="Wang Y."/>
            <person name="Lv Z."/>
            <person name="Lu X."/>
            <person name="Zhang F."/>
            <person name="Jiang W."/>
            <person name="Ma Y."/>
            <person name="Chen M."/>
            <person name="Hao X."/>
            <person name="Li L."/>
            <person name="Tang Y."/>
            <person name="Lv G."/>
            <person name="Zhou Y."/>
            <person name="Sun X."/>
            <person name="Brodelius P.E."/>
            <person name="Rose J.K.C."/>
            <person name="Tang K."/>
        </authorList>
    </citation>
    <scope>NUCLEOTIDE SEQUENCE [LARGE SCALE GENOMIC DNA]</scope>
    <source>
        <strain evidence="18">cv. Huhao1</strain>
        <tissue evidence="17">Leaf</tissue>
    </source>
</reference>
<feature type="domain" description="ABC transporter" evidence="15">
    <location>
        <begin position="780"/>
        <end position="1004"/>
    </location>
</feature>
<organism evidence="17 18">
    <name type="scientific">Artemisia annua</name>
    <name type="common">Sweet wormwood</name>
    <dbReference type="NCBI Taxonomy" id="35608"/>
    <lineage>
        <taxon>Eukaryota</taxon>
        <taxon>Viridiplantae</taxon>
        <taxon>Streptophyta</taxon>
        <taxon>Embryophyta</taxon>
        <taxon>Tracheophyta</taxon>
        <taxon>Spermatophyta</taxon>
        <taxon>Magnoliopsida</taxon>
        <taxon>eudicotyledons</taxon>
        <taxon>Gunneridae</taxon>
        <taxon>Pentapetalae</taxon>
        <taxon>asterids</taxon>
        <taxon>campanulids</taxon>
        <taxon>Asterales</taxon>
        <taxon>Asteraceae</taxon>
        <taxon>Asteroideae</taxon>
        <taxon>Anthemideae</taxon>
        <taxon>Artemisiinae</taxon>
        <taxon>Artemisia</taxon>
    </lineage>
</organism>
<dbReference type="Pfam" id="PF00664">
    <property type="entry name" value="ABC_membrane"/>
    <property type="match status" value="2"/>
</dbReference>
<dbReference type="InterPro" id="IPR017871">
    <property type="entry name" value="ABC_transporter-like_CS"/>
</dbReference>
<dbReference type="Gene3D" id="3.40.50.300">
    <property type="entry name" value="P-loop containing nucleotide triphosphate hydrolases"/>
    <property type="match status" value="3"/>
</dbReference>
<dbReference type="InterPro" id="IPR044726">
    <property type="entry name" value="ABCC_6TM_D2"/>
</dbReference>
<evidence type="ECO:0000256" key="2">
    <source>
        <dbReference type="ARBA" id="ARBA00009726"/>
    </source>
</evidence>
<keyword evidence="4" id="KW-0813">Transport</keyword>
<evidence type="ECO:0000256" key="6">
    <source>
        <dbReference type="ARBA" id="ARBA00022737"/>
    </source>
</evidence>
<feature type="transmembrane region" description="Helical" evidence="14">
    <location>
        <begin position="335"/>
        <end position="356"/>
    </location>
</feature>
<dbReference type="PROSITE" id="PS50929">
    <property type="entry name" value="ABC_TM1F"/>
    <property type="match status" value="2"/>
</dbReference>
<feature type="transmembrane region" description="Helical" evidence="14">
    <location>
        <begin position="1364"/>
        <end position="1382"/>
    </location>
</feature>
<dbReference type="InterPro" id="IPR011527">
    <property type="entry name" value="ABC1_TM_dom"/>
</dbReference>
<evidence type="ECO:0000256" key="11">
    <source>
        <dbReference type="ARBA" id="ARBA00023136"/>
    </source>
</evidence>
<comment type="caution">
    <text evidence="17">The sequence shown here is derived from an EMBL/GenBank/DDBJ whole genome shotgun (WGS) entry which is preliminary data.</text>
</comment>
<feature type="transmembrane region" description="Helical" evidence="14">
    <location>
        <begin position="1238"/>
        <end position="1256"/>
    </location>
</feature>
<comment type="similarity">
    <text evidence="2">Belongs to the ABC transporter superfamily. ABCC family. Conjugate transporter (TC 3.A.1.208) subfamily.</text>
</comment>
<keyword evidence="8" id="KW-0067">ATP-binding</keyword>
<evidence type="ECO:0000256" key="10">
    <source>
        <dbReference type="ARBA" id="ARBA00022989"/>
    </source>
</evidence>
<sequence>MLSKDLDEGAVEREEDCSGNTAVEVKDGSFSWDDEAAEGAVVKNLNFEIKKGELAAIVGTVGSGKSSLLSSVIGEMHKISGKVRVCGSTAYVAQTAWIQNGTIQENILFGLPMDRQKYKEVVKNCCLEKDLEMMEFGDQTEIGEQYPNKYSYFLPFPNAYIGEKDDNNCSHYQPTSQVSPPFISYPEEKKILKLSFCLSVYSRDEYKMISSSSWMDSVTCSSSFVVAHDASGVTLVLQWLRFIFMSPCPQRALLSAIDVVFLLILFVFAIQKMCSRFTSRNTSTENEPLISKPEVVVSTNLWFKLSLFVTAVLTVLSIVSSVLAFTQYNSMPWELIDGICWLLQAFSFLVITVLIIHEKRFQAVTHPVTLRVFGVVNFIFIALLASSGLARLVSGTGNTLVLESEDIISLKGYTTPLKLEDVPTLSPEHQAEKMSKLFEANWPKPEENSKHPVRLALLRCFWKHIAFTAFLALVRLCVMYVGPLLIQRFVDFTSGKSTSPYEGYYLIMILLCAKFVEVLSSHQFNFNSQKLGMLIRSTLITSLYKKGLRLSCSARQEHGVGQIVNYMAVDSQQLGDMMLQLHAIWLMPVQITVALVILYNYLGVPALVALVGILVVLLYVILGTKRNNRFQFNIMKNRDSRMKATNEMLNYMRVIKFQAWEEHFNKRIQAFRESEYGWLTKFMYSIGGNLIILWSAPLFISSLTFGSAILLGIPLSAGTVFTATSLFKNLQEPIRTFPQSMISISQAMISLGRLDAFMLSKELNEGAVERQEGCSGNTAVEVIDGSFSWDDEAAEGPVVKNLNLEIKKGELAAIVGTVGSGKSSLLASVIGEMHKISGKVRVCGTTAYVAQTAWIQTGTIQENIVFGLPMNRQKYKEVIKNCCLEKDLEMMEFGDQTEIGERGINLSGGQKQRIQLARAVYQDCDIYLLDDVFSAVDAHTGSQLFKECVRGVLRNKTILLVTHQVDFLHNVDQIFVMQDGMIAQSGKYDELVESGLGFNDLVSAHETSMQLVELKPTTSDSTSPRPLRKSLSQNPPSPRPLRKSLSQNPREEDQKTLERSKSSFTEGFVEGTSNLIEEEERETGRISLKVYKDYVTEAFGWWGVIVVLLFAFLWQGAQMASDYWLAYETADERASSFNPSLFIEVYAAIACLALVLVSGRIISSTILGLKTSQSFFTQILHSILHAPMSFFDTTPSGRILSRASTDQTNIDVFVPFMMSLCLTMFITVIGIIIITCQYAWPTVFLLIPLGWLNFWYRRYYLSTSREITRLDSITKAPVVNHFSESISGVMTIRCFRKQDRFVQVNVERVNGNLRMDFHNNGSNGWLGFRLEFLGSLFLCASTVFMIVLPSSIIKPENVGLSLSYGLSLNGVLFFALYMSCFVENKMVSVERIKQFIKIPSEAEWVKKDNPPPSNWPSHGNVELKDLQVRYRPNTPLVIKGITLSIKGGEKIGVVGRTGGGKSTLIQVLFRLVEPSGGSIIIDGIDISTLGLHDLRSRFGIIPQEPILFEGTVRSNIDPTGQHSDEEIWRSLERCQLNDVVAAKPGKLDSAVVDNGDNWSVGQRQLLCLGRVMLKHSRLLFMDEATASVDSQTDAVIQKIIREDFADCTIISIAHRIPTVMDCDRVLVIDAGYAREFDKPSRLIEKPSLFGALVQEYANRSSGL</sequence>
<protein>
    <recommendedName>
        <fullName evidence="3">ABC-type xenobiotic transporter</fullName>
        <ecNumber evidence="3">7.6.2.2</ecNumber>
    </recommendedName>
</protein>
<evidence type="ECO:0000256" key="3">
    <source>
        <dbReference type="ARBA" id="ARBA00012191"/>
    </source>
</evidence>
<evidence type="ECO:0000256" key="1">
    <source>
        <dbReference type="ARBA" id="ARBA00004141"/>
    </source>
</evidence>
<keyword evidence="10 14" id="KW-1133">Transmembrane helix</keyword>
<dbReference type="EMBL" id="PKPP01013337">
    <property type="protein sequence ID" value="PWA41072.1"/>
    <property type="molecule type" value="Genomic_DNA"/>
</dbReference>
<dbReference type="InterPro" id="IPR003439">
    <property type="entry name" value="ABC_transporter-like_ATP-bd"/>
</dbReference>
<dbReference type="Proteomes" id="UP000245207">
    <property type="component" value="Unassembled WGS sequence"/>
</dbReference>
<evidence type="ECO:0000256" key="5">
    <source>
        <dbReference type="ARBA" id="ARBA00022692"/>
    </source>
</evidence>
<dbReference type="PROSITE" id="PS50893">
    <property type="entry name" value="ABC_TRANSPORTER_2"/>
    <property type="match status" value="3"/>
</dbReference>
<dbReference type="FunFam" id="3.40.50.300:FF:000169">
    <property type="entry name" value="ABC transporter C family member 3"/>
    <property type="match status" value="1"/>
</dbReference>
<keyword evidence="5 14" id="KW-0812">Transmembrane</keyword>
<dbReference type="CDD" id="cd03244">
    <property type="entry name" value="ABCC_MRP_domain2"/>
    <property type="match status" value="1"/>
</dbReference>
<feature type="compositionally biased region" description="Polar residues" evidence="13">
    <location>
        <begin position="1014"/>
        <end position="1034"/>
    </location>
</feature>
<feature type="transmembrane region" description="Helical" evidence="14">
    <location>
        <begin position="252"/>
        <end position="270"/>
    </location>
</feature>
<feature type="transmembrane region" description="Helical" evidence="14">
    <location>
        <begin position="368"/>
        <end position="390"/>
    </location>
</feature>
<feature type="transmembrane region" description="Helical" evidence="14">
    <location>
        <begin position="605"/>
        <end position="622"/>
    </location>
</feature>